<feature type="domain" description="Sulfotransferase" evidence="4">
    <location>
        <begin position="42"/>
        <end position="300"/>
    </location>
</feature>
<evidence type="ECO:0000256" key="2">
    <source>
        <dbReference type="ARBA" id="ARBA00022679"/>
    </source>
</evidence>
<evidence type="ECO:0000256" key="1">
    <source>
        <dbReference type="ARBA" id="ARBA00005771"/>
    </source>
</evidence>
<keyword evidence="6" id="KW-1185">Reference proteome</keyword>
<dbReference type="EC" id="2.8.2.-" evidence="3"/>
<reference evidence="5" key="1">
    <citation type="submission" date="2020-03" db="EMBL/GenBank/DDBJ databases">
        <title>A high-quality chromosome-level genome assembly of a woody plant with both climbing and erect habits, Rhamnella rubrinervis.</title>
        <authorList>
            <person name="Lu Z."/>
            <person name="Yang Y."/>
            <person name="Zhu X."/>
            <person name="Sun Y."/>
        </authorList>
    </citation>
    <scope>NUCLEOTIDE SEQUENCE</scope>
    <source>
        <strain evidence="5">BYM</strain>
        <tissue evidence="5">Leaf</tissue>
    </source>
</reference>
<dbReference type="AlphaFoldDB" id="A0A8K0MJV3"/>
<sequence>MTDHLPKENCYAPLCKYDDTWYPSYLIPGVVASKQLFKAEEGDIILASLPKSGTTWLKALTFSIVNRNRFKPQDSPLLTTQPHDLVLGLEFEHFRDGVPQNLDQPSRPRIFATHVSHASLSDSIKASNNCRIVYVCRNPLDNFMSYWHFFSSSKSQYIQGETIEELFVKYCKGVHPYCPFWSHNLEYWKASLEKPEKVLFLTYEDLKEDTVSQLKRLALFLGFPFTEEEEAQGLVEEISMVCSLGNLKSLEVNQNGVRDHGMPVSSYFRKGEVGDYINHLTPSMVETLNKLTHEKFAGSGLVFKSK</sequence>
<dbReference type="PANTHER" id="PTHR11783">
    <property type="entry name" value="SULFOTRANSFERASE SULT"/>
    <property type="match status" value="1"/>
</dbReference>
<name>A0A8K0MJV3_9ROSA</name>
<keyword evidence="2 3" id="KW-0808">Transferase</keyword>
<evidence type="ECO:0000313" key="5">
    <source>
        <dbReference type="EMBL" id="KAF3448776.1"/>
    </source>
</evidence>
<evidence type="ECO:0000259" key="4">
    <source>
        <dbReference type="Pfam" id="PF00685"/>
    </source>
</evidence>
<comment type="caution">
    <text evidence="5">The sequence shown here is derived from an EMBL/GenBank/DDBJ whole genome shotgun (WGS) entry which is preliminary data.</text>
</comment>
<comment type="similarity">
    <text evidence="1 3">Belongs to the sulfotransferase 1 family.</text>
</comment>
<dbReference type="InterPro" id="IPR000863">
    <property type="entry name" value="Sulfotransferase_dom"/>
</dbReference>
<protein>
    <recommendedName>
        <fullName evidence="3">Sulfotransferase</fullName>
        <ecNumber evidence="3">2.8.2.-</ecNumber>
    </recommendedName>
</protein>
<dbReference type="OrthoDB" id="205623at2759"/>
<evidence type="ECO:0000313" key="6">
    <source>
        <dbReference type="Proteomes" id="UP000796880"/>
    </source>
</evidence>
<dbReference type="Pfam" id="PF00685">
    <property type="entry name" value="Sulfotransfer_1"/>
    <property type="match status" value="1"/>
</dbReference>
<gene>
    <name evidence="5" type="ORF">FNV43_RR09489</name>
</gene>
<organism evidence="5 6">
    <name type="scientific">Rhamnella rubrinervis</name>
    <dbReference type="NCBI Taxonomy" id="2594499"/>
    <lineage>
        <taxon>Eukaryota</taxon>
        <taxon>Viridiplantae</taxon>
        <taxon>Streptophyta</taxon>
        <taxon>Embryophyta</taxon>
        <taxon>Tracheophyta</taxon>
        <taxon>Spermatophyta</taxon>
        <taxon>Magnoliopsida</taxon>
        <taxon>eudicotyledons</taxon>
        <taxon>Gunneridae</taxon>
        <taxon>Pentapetalae</taxon>
        <taxon>rosids</taxon>
        <taxon>fabids</taxon>
        <taxon>Rosales</taxon>
        <taxon>Rhamnaceae</taxon>
        <taxon>rhamnoid group</taxon>
        <taxon>Rhamneae</taxon>
        <taxon>Rhamnella</taxon>
    </lineage>
</organism>
<accession>A0A8K0MJV3</accession>
<dbReference type="Gene3D" id="3.40.50.300">
    <property type="entry name" value="P-loop containing nucleotide triphosphate hydrolases"/>
    <property type="match status" value="1"/>
</dbReference>
<evidence type="ECO:0000256" key="3">
    <source>
        <dbReference type="RuleBase" id="RU361155"/>
    </source>
</evidence>
<dbReference type="GO" id="GO:0008146">
    <property type="term" value="F:sulfotransferase activity"/>
    <property type="evidence" value="ECO:0007669"/>
    <property type="project" value="InterPro"/>
</dbReference>
<proteinExistence type="inferred from homology"/>
<dbReference type="InterPro" id="IPR027417">
    <property type="entry name" value="P-loop_NTPase"/>
</dbReference>
<dbReference type="EMBL" id="VOIH02000004">
    <property type="protein sequence ID" value="KAF3448776.1"/>
    <property type="molecule type" value="Genomic_DNA"/>
</dbReference>
<dbReference type="SUPFAM" id="SSF52540">
    <property type="entry name" value="P-loop containing nucleoside triphosphate hydrolases"/>
    <property type="match status" value="1"/>
</dbReference>
<dbReference type="Proteomes" id="UP000796880">
    <property type="component" value="Unassembled WGS sequence"/>
</dbReference>